<dbReference type="RefSeq" id="WP_233471923.1">
    <property type="nucleotide sequence ID" value="NZ_CAJHCS010000014.1"/>
</dbReference>
<organism evidence="1 2">
    <name type="scientific">Paraburkholderia sabiae</name>
    <dbReference type="NCBI Taxonomy" id="273251"/>
    <lineage>
        <taxon>Bacteria</taxon>
        <taxon>Pseudomonadati</taxon>
        <taxon>Pseudomonadota</taxon>
        <taxon>Betaproteobacteria</taxon>
        <taxon>Burkholderiales</taxon>
        <taxon>Burkholderiaceae</taxon>
        <taxon>Paraburkholderia</taxon>
    </lineage>
</organism>
<evidence type="ECO:0000313" key="1">
    <source>
        <dbReference type="EMBL" id="MEM5290478.1"/>
    </source>
</evidence>
<evidence type="ECO:0000313" key="2">
    <source>
        <dbReference type="Proteomes" id="UP001494588"/>
    </source>
</evidence>
<reference evidence="1 2" key="1">
    <citation type="submission" date="2024-01" db="EMBL/GenBank/DDBJ databases">
        <title>The diversity of rhizobia nodulating Mimosa spp. in eleven states of Brazil covering several biomes is determined by host plant, location, and edaphic factors.</title>
        <authorList>
            <person name="Rouws L."/>
            <person name="Barauna A."/>
            <person name="Beukes C."/>
            <person name="De Faria S.M."/>
            <person name="Gross E."/>
            <person name="Dos Reis Junior F.B."/>
            <person name="Simon M."/>
            <person name="Maluk M."/>
            <person name="Odee D.W."/>
            <person name="Kenicer G."/>
            <person name="Young J.P.W."/>
            <person name="Reis V.M."/>
            <person name="Zilli J."/>
            <person name="James E.K."/>
        </authorList>
    </citation>
    <scope>NUCLEOTIDE SEQUENCE [LARGE SCALE GENOMIC DNA]</scope>
    <source>
        <strain evidence="1 2">JPY77</strain>
    </source>
</reference>
<proteinExistence type="predicted"/>
<accession>A0ABU9QM08</accession>
<evidence type="ECO:0008006" key="3">
    <source>
        <dbReference type="Google" id="ProtNLM"/>
    </source>
</evidence>
<comment type="caution">
    <text evidence="1">The sequence shown here is derived from an EMBL/GenBank/DDBJ whole genome shotgun (WGS) entry which is preliminary data.</text>
</comment>
<keyword evidence="2" id="KW-1185">Reference proteome</keyword>
<protein>
    <recommendedName>
        <fullName evidence="3">DUF2384 domain-containing protein</fullName>
    </recommendedName>
</protein>
<sequence>MLDYENAGAGGIPVFTCDRCGQRVPGDDPGHAEKQSLAWRTGAHSVFGDRKNVRIDLCQHCVRDVLGAWLKISDRPTEDDVRASRSGFNADLLARRWPDSTRVAARLGVSPEEAPAYVYRLRADGLILGVWSSSRDRYVYPDFQFDRAGRPYPVVARLLAILPDGGWHKGGWDRAGWLYWPHRKLGGEKPAEVFAVSPQRVIDLAVEEFRQPRDEAW</sequence>
<dbReference type="EMBL" id="JAZHGC010000036">
    <property type="protein sequence ID" value="MEM5290478.1"/>
    <property type="molecule type" value="Genomic_DNA"/>
</dbReference>
<dbReference type="Proteomes" id="UP001494588">
    <property type="component" value="Unassembled WGS sequence"/>
</dbReference>
<name>A0ABU9QM08_9BURK</name>
<gene>
    <name evidence="1" type="ORF">V4C55_32625</name>
</gene>